<keyword evidence="1" id="KW-0812">Transmembrane</keyword>
<protein>
    <submittedName>
        <fullName evidence="2">Uncharacterized protein</fullName>
    </submittedName>
</protein>
<organism evidence="2">
    <name type="scientific">marine sediment metagenome</name>
    <dbReference type="NCBI Taxonomy" id="412755"/>
    <lineage>
        <taxon>unclassified sequences</taxon>
        <taxon>metagenomes</taxon>
        <taxon>ecological metagenomes</taxon>
    </lineage>
</organism>
<keyword evidence="1" id="KW-0472">Membrane</keyword>
<gene>
    <name evidence="2" type="ORF">LCGC14_0885340</name>
</gene>
<feature type="transmembrane region" description="Helical" evidence="1">
    <location>
        <begin position="12"/>
        <end position="29"/>
    </location>
</feature>
<dbReference type="EMBL" id="LAZR01002807">
    <property type="protein sequence ID" value="KKN25374.1"/>
    <property type="molecule type" value="Genomic_DNA"/>
</dbReference>
<reference evidence="2" key="1">
    <citation type="journal article" date="2015" name="Nature">
        <title>Complex archaea that bridge the gap between prokaryotes and eukaryotes.</title>
        <authorList>
            <person name="Spang A."/>
            <person name="Saw J.H."/>
            <person name="Jorgensen S.L."/>
            <person name="Zaremba-Niedzwiedzka K."/>
            <person name="Martijn J."/>
            <person name="Lind A.E."/>
            <person name="van Eijk R."/>
            <person name="Schleper C."/>
            <person name="Guy L."/>
            <person name="Ettema T.J."/>
        </authorList>
    </citation>
    <scope>NUCLEOTIDE SEQUENCE</scope>
</reference>
<sequence length="67" mass="7158">MDSGRFSKKGTIGMIVINNLAIIAVSTAQQPTNKVICWICLGGMILLASIFLIVQGHSDTKNGDKPQ</sequence>
<evidence type="ECO:0000256" key="1">
    <source>
        <dbReference type="SAM" id="Phobius"/>
    </source>
</evidence>
<comment type="caution">
    <text evidence="2">The sequence shown here is derived from an EMBL/GenBank/DDBJ whole genome shotgun (WGS) entry which is preliminary data.</text>
</comment>
<name>A0A0F9P5P4_9ZZZZ</name>
<dbReference type="AlphaFoldDB" id="A0A0F9P5P4"/>
<evidence type="ECO:0000313" key="2">
    <source>
        <dbReference type="EMBL" id="KKN25374.1"/>
    </source>
</evidence>
<keyword evidence="1" id="KW-1133">Transmembrane helix</keyword>
<accession>A0A0F9P5P4</accession>
<feature type="transmembrane region" description="Helical" evidence="1">
    <location>
        <begin position="35"/>
        <end position="54"/>
    </location>
</feature>
<proteinExistence type="predicted"/>